<dbReference type="EMBL" id="JASBWT010000003">
    <property type="protein sequence ID" value="KAJ9106441.1"/>
    <property type="molecule type" value="Genomic_DNA"/>
</dbReference>
<reference evidence="1" key="1">
    <citation type="submission" date="2023-04" db="EMBL/GenBank/DDBJ databases">
        <title>Draft Genome sequencing of Naganishia species isolated from polar environments using Oxford Nanopore Technology.</title>
        <authorList>
            <person name="Leo P."/>
            <person name="Venkateswaran K."/>
        </authorList>
    </citation>
    <scope>NUCLEOTIDE SEQUENCE</scope>
    <source>
        <strain evidence="1">MNA-CCFEE 5423</strain>
    </source>
</reference>
<evidence type="ECO:0000313" key="2">
    <source>
        <dbReference type="Proteomes" id="UP001227268"/>
    </source>
</evidence>
<sequence>MNGFQHELFGHQNRRIAFEPGLTFSQSSRAYILAFRVETAVSDDAELASNFRKFAPRETLGINGFGTFMEWKPSDSEQQPTGGGTDTSHLKEQRKVYVLGTPTSPITVCTQAEGSIRIIQHNLKKHTGPVYSNRHYDAVIRIADLLLETVALRWLRATIAVTIRMTNTVVRLGTVSSNCPFA</sequence>
<protein>
    <submittedName>
        <fullName evidence="1">Uncharacterized protein</fullName>
    </submittedName>
</protein>
<comment type="caution">
    <text evidence="1">The sequence shown here is derived from an EMBL/GenBank/DDBJ whole genome shotgun (WGS) entry which is preliminary data.</text>
</comment>
<proteinExistence type="predicted"/>
<gene>
    <name evidence="1" type="ORF">QFC21_001587</name>
</gene>
<dbReference type="Proteomes" id="UP001227268">
    <property type="component" value="Unassembled WGS sequence"/>
</dbReference>
<keyword evidence="2" id="KW-1185">Reference proteome</keyword>
<organism evidence="1 2">
    <name type="scientific">Naganishia friedmannii</name>
    <dbReference type="NCBI Taxonomy" id="89922"/>
    <lineage>
        <taxon>Eukaryota</taxon>
        <taxon>Fungi</taxon>
        <taxon>Dikarya</taxon>
        <taxon>Basidiomycota</taxon>
        <taxon>Agaricomycotina</taxon>
        <taxon>Tremellomycetes</taxon>
        <taxon>Filobasidiales</taxon>
        <taxon>Filobasidiaceae</taxon>
        <taxon>Naganishia</taxon>
    </lineage>
</organism>
<accession>A0ACC2W5U1</accession>
<evidence type="ECO:0000313" key="1">
    <source>
        <dbReference type="EMBL" id="KAJ9106441.1"/>
    </source>
</evidence>
<name>A0ACC2W5U1_9TREE</name>